<protein>
    <submittedName>
        <fullName evidence="1">Uncharacterized protein</fullName>
    </submittedName>
</protein>
<name>A0A8F8PMT8_9VIRU</name>
<proteinExistence type="predicted"/>
<evidence type="ECO:0000313" key="1">
    <source>
        <dbReference type="EMBL" id="QYA18845.1"/>
    </source>
</evidence>
<organism evidence="1">
    <name type="scientific">Clandestinovirus</name>
    <dbReference type="NCBI Taxonomy" id="2831644"/>
    <lineage>
        <taxon>Viruses</taxon>
    </lineage>
</organism>
<dbReference type="EMBL" id="MZ420154">
    <property type="protein sequence ID" value="QYA18845.1"/>
    <property type="molecule type" value="Genomic_DNA"/>
</dbReference>
<accession>A0A8F8PMT8</accession>
<reference evidence="1" key="1">
    <citation type="submission" date="2021-06" db="EMBL/GenBank/DDBJ databases">
        <authorList>
            <person name="Rolland C."/>
        </authorList>
    </citation>
    <scope>NUCLEOTIDE SEQUENCE</scope>
    <source>
        <strain evidence="1">347.936635</strain>
    </source>
</reference>
<gene>
    <name evidence="1" type="ORF">KOM_12_577</name>
</gene>
<sequence length="649" mass="70020">MSAGKFQIIDQATFQTLEKSLNSVDKDLHIGIYGLSKGELTDFEGGFLKGIANAGASVFNFFTAGIFKTKETKMRSKMSAELCKVCDLDKEQCENDKQDVAYTSKVAIVVFNSKTPNAVEVLGFAVLAAAEDGVTAIPVGPRNKDSKDRIQLRPINLTRSLFAGAAMYTAPKVGEVALPKGKEVGVLVNGGQAKTNPNKKIVTDENKDDSFARFIELRTLCFKAVHTEVIRVIIAAALNMTWKQDDEQTLDRVAYSISLSASEDGVLNGPLYEALKKFNFAGPYGFAIGRKVVDREWSWHTTSNGTRIKPVMVLWPTMFEAYLKANSESSVEAPSNLQVPISDTDREEDQEAIAENTIKAAISGKKDMNIKDTHAFRVLQDQAEINRNLAELSAVQIGEYLAKGPTGPSAGELKRDSAVNELDQLINVTFGGQLAAPKPQVDLSGLDSIIKSLPEKPLPIELQSMSLPDLVSVSKPAQPIVNTPQPAQPVVNTPQPAQPAQPAQPIQVQNIPPAVAAMITGIPPTNSQPGTPQPGGFFNTLFGKAPSSAKAANTVNNVVGSDPAQNALFNTLAAAGLVGTTSKKTKHQLAKEKEDAFRRYLEQNKDMTVEQRQFVLQLAIQGIINPDVPMSAPSTPVPNTLLPFINSNK</sequence>